<evidence type="ECO:0000313" key="3">
    <source>
        <dbReference type="Proteomes" id="UP000275652"/>
    </source>
</evidence>
<gene>
    <name evidence="2" type="ORF">DYB28_011363</name>
</gene>
<evidence type="ECO:0000256" key="1">
    <source>
        <dbReference type="SAM" id="MobiDB-lite"/>
    </source>
</evidence>
<proteinExistence type="predicted"/>
<dbReference type="Proteomes" id="UP000275652">
    <property type="component" value="Unassembled WGS sequence"/>
</dbReference>
<sequence length="160" mass="18236">MKSPSSSSDEECKSQPEPAQGTPVQEQLNRDINYRIQHNSNSPEQRDLEKRSKGRSLRRGRRYYLDLRRELASLLDDERDLSMEPRSSSEELVYTEDMAEVSSDENKSDMSMLAGSNDNEMLTQSVVPLTSTSPIARLTSNDSYSFLVKFYAWDVVATDL</sequence>
<dbReference type="AlphaFoldDB" id="A0A9X8DW45"/>
<organism evidence="2 3">
    <name type="scientific">Aphanomyces astaci</name>
    <name type="common">Crayfish plague agent</name>
    <dbReference type="NCBI Taxonomy" id="112090"/>
    <lineage>
        <taxon>Eukaryota</taxon>
        <taxon>Sar</taxon>
        <taxon>Stramenopiles</taxon>
        <taxon>Oomycota</taxon>
        <taxon>Saprolegniomycetes</taxon>
        <taxon>Saprolegniales</taxon>
        <taxon>Verrucalvaceae</taxon>
        <taxon>Aphanomyces</taxon>
    </lineage>
</organism>
<feature type="region of interest" description="Disordered" evidence="1">
    <location>
        <begin position="1"/>
        <end position="56"/>
    </location>
</feature>
<feature type="region of interest" description="Disordered" evidence="1">
    <location>
        <begin position="78"/>
        <end position="110"/>
    </location>
</feature>
<evidence type="ECO:0000313" key="2">
    <source>
        <dbReference type="EMBL" id="RLO04830.1"/>
    </source>
</evidence>
<protein>
    <submittedName>
        <fullName evidence="2">Uncharacterized protein</fullName>
    </submittedName>
</protein>
<feature type="compositionally biased region" description="Acidic residues" evidence="1">
    <location>
        <begin position="93"/>
        <end position="103"/>
    </location>
</feature>
<dbReference type="EMBL" id="QUTI01028156">
    <property type="protein sequence ID" value="RLO04830.1"/>
    <property type="molecule type" value="Genomic_DNA"/>
</dbReference>
<feature type="compositionally biased region" description="Basic and acidic residues" evidence="1">
    <location>
        <begin position="80"/>
        <end position="89"/>
    </location>
</feature>
<reference evidence="2 3" key="1">
    <citation type="journal article" date="2018" name="J. Invertebr. Pathol.">
        <title>New genotyping method for the causative agent of crayfish plague (Aphanomyces astaci) based on whole genome data.</title>
        <authorList>
            <person name="Minardi D."/>
            <person name="Studholme D.J."/>
            <person name="van der Giezen M."/>
            <person name="Pretto T."/>
            <person name="Oidtmann B."/>
        </authorList>
    </citation>
    <scope>NUCLEOTIDE SEQUENCE [LARGE SCALE GENOMIC DNA]</scope>
    <source>
        <strain evidence="2 3">KB13</strain>
    </source>
</reference>
<comment type="caution">
    <text evidence="2">The sequence shown here is derived from an EMBL/GenBank/DDBJ whole genome shotgun (WGS) entry which is preliminary data.</text>
</comment>
<accession>A0A9X8DW45</accession>
<name>A0A9X8DW45_APHAT</name>